<reference evidence="2" key="1">
    <citation type="submission" date="2023-10" db="EMBL/GenBank/DDBJ databases">
        <title>Genome assembly of Pristionchus species.</title>
        <authorList>
            <person name="Yoshida K."/>
            <person name="Sommer R.J."/>
        </authorList>
    </citation>
    <scope>NUCLEOTIDE SEQUENCE</scope>
    <source>
        <strain evidence="2">RS5133</strain>
    </source>
</reference>
<proteinExistence type="predicted"/>
<dbReference type="Proteomes" id="UP001432322">
    <property type="component" value="Unassembled WGS sequence"/>
</dbReference>
<feature type="non-terminal residue" evidence="2">
    <location>
        <position position="1"/>
    </location>
</feature>
<accession>A0AAV5WRJ6</accession>
<evidence type="ECO:0000313" key="3">
    <source>
        <dbReference type="Proteomes" id="UP001432322"/>
    </source>
</evidence>
<evidence type="ECO:0000256" key="1">
    <source>
        <dbReference type="SAM" id="SignalP"/>
    </source>
</evidence>
<organism evidence="2 3">
    <name type="scientific">Pristionchus fissidentatus</name>
    <dbReference type="NCBI Taxonomy" id="1538716"/>
    <lineage>
        <taxon>Eukaryota</taxon>
        <taxon>Metazoa</taxon>
        <taxon>Ecdysozoa</taxon>
        <taxon>Nematoda</taxon>
        <taxon>Chromadorea</taxon>
        <taxon>Rhabditida</taxon>
        <taxon>Rhabditina</taxon>
        <taxon>Diplogasteromorpha</taxon>
        <taxon>Diplogasteroidea</taxon>
        <taxon>Neodiplogasteridae</taxon>
        <taxon>Pristionchus</taxon>
    </lineage>
</organism>
<dbReference type="EMBL" id="BTSY01000006">
    <property type="protein sequence ID" value="GMT34646.1"/>
    <property type="molecule type" value="Genomic_DNA"/>
</dbReference>
<feature type="chain" id="PRO_5043316210" evidence="1">
    <location>
        <begin position="18"/>
        <end position="124"/>
    </location>
</feature>
<keyword evidence="1" id="KW-0732">Signal</keyword>
<feature type="non-terminal residue" evidence="2">
    <location>
        <position position="124"/>
    </location>
</feature>
<dbReference type="AlphaFoldDB" id="A0AAV5WRJ6"/>
<gene>
    <name evidence="2" type="ORF">PFISCL1PPCAC_25943</name>
</gene>
<feature type="signal peptide" evidence="1">
    <location>
        <begin position="1"/>
        <end position="17"/>
    </location>
</feature>
<keyword evidence="3" id="KW-1185">Reference proteome</keyword>
<protein>
    <submittedName>
        <fullName evidence="2">Uncharacterized protein</fullName>
    </submittedName>
</protein>
<name>A0AAV5WRJ6_9BILA</name>
<comment type="caution">
    <text evidence="2">The sequence shown here is derived from an EMBL/GenBank/DDBJ whole genome shotgun (WGS) entry which is preliminary data.</text>
</comment>
<sequence length="124" mass="14644">LLLLLILLLNHCQFLLNLIGISDEIVERVVHVRFGQFRPSCFLGGLMPFLLDRKRYRVDFDVIVGYLFGFLDCFEIYSTFRPFDEQFCRFLDRLTKSIEEPAKRRVSLIIVLACESSLHSHRFQ</sequence>
<evidence type="ECO:0000313" key="2">
    <source>
        <dbReference type="EMBL" id="GMT34646.1"/>
    </source>
</evidence>